<protein>
    <submittedName>
        <fullName evidence="1">Phosphoribosylglycinamide formyltransferase</fullName>
        <ecNumber evidence="1">2.1.2.2</ecNumber>
    </submittedName>
</protein>
<gene>
    <name evidence="1" type="primary">purN</name>
    <name evidence="1" type="ORF">ACI1P1_16775</name>
</gene>
<name>A0ACC7P6I9_9BACL</name>
<sequence length="238" mass="25930">MRSEASFSGEALGGGTAASRDQAALAERQPGQPLRVAVFASGGGSNFQALADAIADGRLQVELKLLVCDKPQAPVVERAAKAGVPAFVFRPKEYPSREGYEEEILRRLREADVELVVLAGYMRILTDVMVQGYWGRMLNIHPSLLPSFPGMHAVRQALEYGVKVTGVTVHLVDGGLDSGPIVAQRAVELREDDTEETVSERIHHIEHQLYPQVVQDIATGRIVLEQLAGRNQIKKDGI</sequence>
<dbReference type="Proteomes" id="UP001631969">
    <property type="component" value="Unassembled WGS sequence"/>
</dbReference>
<accession>A0ACC7P6I9</accession>
<keyword evidence="1" id="KW-0808">Transferase</keyword>
<reference evidence="1" key="1">
    <citation type="submission" date="2024-12" db="EMBL/GenBank/DDBJ databases">
        <authorList>
            <person name="Wu N."/>
        </authorList>
    </citation>
    <scope>NUCLEOTIDE SEQUENCE</scope>
    <source>
        <strain evidence="1">P15</strain>
    </source>
</reference>
<comment type="caution">
    <text evidence="1">The sequence shown here is derived from an EMBL/GenBank/DDBJ whole genome shotgun (WGS) entry which is preliminary data.</text>
</comment>
<dbReference type="EMBL" id="JBJURJ010000010">
    <property type="protein sequence ID" value="MFM9329952.1"/>
    <property type="molecule type" value="Genomic_DNA"/>
</dbReference>
<dbReference type="EC" id="2.1.2.2" evidence="1"/>
<organism evidence="1 2">
    <name type="scientific">Paenibacillus mesotrionivorans</name>
    <dbReference type="NCBI Taxonomy" id="3160968"/>
    <lineage>
        <taxon>Bacteria</taxon>
        <taxon>Bacillati</taxon>
        <taxon>Bacillota</taxon>
        <taxon>Bacilli</taxon>
        <taxon>Bacillales</taxon>
        <taxon>Paenibacillaceae</taxon>
        <taxon>Paenibacillus</taxon>
    </lineage>
</organism>
<evidence type="ECO:0000313" key="2">
    <source>
        <dbReference type="Proteomes" id="UP001631969"/>
    </source>
</evidence>
<keyword evidence="2" id="KW-1185">Reference proteome</keyword>
<evidence type="ECO:0000313" key="1">
    <source>
        <dbReference type="EMBL" id="MFM9329952.1"/>
    </source>
</evidence>
<proteinExistence type="predicted"/>